<dbReference type="HOGENOM" id="CLU_1134932_0_0_1"/>
<dbReference type="InterPro" id="IPR042225">
    <property type="entry name" value="Ncb2"/>
</dbReference>
<dbReference type="GO" id="GO:0017054">
    <property type="term" value="C:negative cofactor 2 complex"/>
    <property type="evidence" value="ECO:0007669"/>
    <property type="project" value="InterPro"/>
</dbReference>
<keyword evidence="6" id="KW-1185">Reference proteome</keyword>
<evidence type="ECO:0000313" key="6">
    <source>
        <dbReference type="Proteomes" id="UP000007014"/>
    </source>
</evidence>
<feature type="compositionally biased region" description="Polar residues" evidence="3">
    <location>
        <begin position="93"/>
        <end position="114"/>
    </location>
</feature>
<dbReference type="PANTHER" id="PTHR46138:SF1">
    <property type="entry name" value="PROTEIN DR1"/>
    <property type="match status" value="1"/>
</dbReference>
<dbReference type="KEGG" id="cme:CYME_CME089C"/>
<dbReference type="eggNOG" id="KOG0871">
    <property type="taxonomic scope" value="Eukaryota"/>
</dbReference>
<dbReference type="Proteomes" id="UP000007014">
    <property type="component" value="Chromosome 5"/>
</dbReference>
<dbReference type="GeneID" id="16992860"/>
<dbReference type="GO" id="GO:0000122">
    <property type="term" value="P:negative regulation of transcription by RNA polymerase II"/>
    <property type="evidence" value="ECO:0007669"/>
    <property type="project" value="InterPro"/>
</dbReference>
<accession>M1V6Z4</accession>
<dbReference type="InterPro" id="IPR003958">
    <property type="entry name" value="CBFA_NFYB_domain"/>
</dbReference>
<name>M1V6Z4_CYAM1</name>
<dbReference type="Pfam" id="PF00808">
    <property type="entry name" value="CBFD_NFYB_HMF"/>
    <property type="match status" value="1"/>
</dbReference>
<feature type="compositionally biased region" description="Basic and acidic residues" evidence="3">
    <location>
        <begin position="82"/>
        <end position="91"/>
    </location>
</feature>
<evidence type="ECO:0000256" key="2">
    <source>
        <dbReference type="ARBA" id="ARBA00023242"/>
    </source>
</evidence>
<dbReference type="GO" id="GO:0017025">
    <property type="term" value="F:TBP-class protein binding"/>
    <property type="evidence" value="ECO:0007669"/>
    <property type="project" value="TreeGrafter"/>
</dbReference>
<dbReference type="GO" id="GO:0016251">
    <property type="term" value="F:RNA polymerase II general transcription initiation factor activity"/>
    <property type="evidence" value="ECO:0007669"/>
    <property type="project" value="TreeGrafter"/>
</dbReference>
<evidence type="ECO:0000259" key="4">
    <source>
        <dbReference type="Pfam" id="PF00808"/>
    </source>
</evidence>
<comment type="subcellular location">
    <subcellularLocation>
        <location evidence="1">Nucleus</location>
    </subcellularLocation>
</comment>
<proteinExistence type="predicted"/>
<dbReference type="STRING" id="280699.M1V6Z4"/>
<dbReference type="SUPFAM" id="SSF47113">
    <property type="entry name" value="Histone-fold"/>
    <property type="match status" value="1"/>
</dbReference>
<gene>
    <name evidence="5" type="ORF">CYME_CME089C</name>
</gene>
<dbReference type="RefSeq" id="XP_005535600.1">
    <property type="nucleotide sequence ID" value="XM_005535543.1"/>
</dbReference>
<organism evidence="5 6">
    <name type="scientific">Cyanidioschyzon merolae (strain NIES-3377 / 10D)</name>
    <name type="common">Unicellular red alga</name>
    <dbReference type="NCBI Taxonomy" id="280699"/>
    <lineage>
        <taxon>Eukaryota</taxon>
        <taxon>Rhodophyta</taxon>
        <taxon>Bangiophyceae</taxon>
        <taxon>Cyanidiales</taxon>
        <taxon>Cyanidiaceae</taxon>
        <taxon>Cyanidioschyzon</taxon>
    </lineage>
</organism>
<dbReference type="GO" id="GO:0051123">
    <property type="term" value="P:RNA polymerase II preinitiation complex assembly"/>
    <property type="evidence" value="ECO:0007669"/>
    <property type="project" value="TreeGrafter"/>
</dbReference>
<feature type="region of interest" description="Disordered" evidence="3">
    <location>
        <begin position="40"/>
        <end position="136"/>
    </location>
</feature>
<reference evidence="5 6" key="1">
    <citation type="journal article" date="2004" name="Nature">
        <title>Genome sequence of the ultrasmall unicellular red alga Cyanidioschyzon merolae 10D.</title>
        <authorList>
            <person name="Matsuzaki M."/>
            <person name="Misumi O."/>
            <person name="Shin-i T."/>
            <person name="Maruyama S."/>
            <person name="Takahara M."/>
            <person name="Miyagishima S."/>
            <person name="Mori T."/>
            <person name="Nishida K."/>
            <person name="Yagisawa F."/>
            <person name="Nishida K."/>
            <person name="Yoshida Y."/>
            <person name="Nishimura Y."/>
            <person name="Nakao S."/>
            <person name="Kobayashi T."/>
            <person name="Momoyama Y."/>
            <person name="Higashiyama T."/>
            <person name="Minoda A."/>
            <person name="Sano M."/>
            <person name="Nomoto H."/>
            <person name="Oishi K."/>
            <person name="Hayashi H."/>
            <person name="Ohta F."/>
            <person name="Nishizaka S."/>
            <person name="Haga S."/>
            <person name="Miura S."/>
            <person name="Morishita T."/>
            <person name="Kabeya Y."/>
            <person name="Terasawa K."/>
            <person name="Suzuki Y."/>
            <person name="Ishii Y."/>
            <person name="Asakawa S."/>
            <person name="Takano H."/>
            <person name="Ohta N."/>
            <person name="Kuroiwa H."/>
            <person name="Tanaka K."/>
            <person name="Shimizu N."/>
            <person name="Sugano S."/>
            <person name="Sato N."/>
            <person name="Nozaki H."/>
            <person name="Ogasawara N."/>
            <person name="Kohara Y."/>
            <person name="Kuroiwa T."/>
        </authorList>
    </citation>
    <scope>NUCLEOTIDE SEQUENCE [LARGE SCALE GENOMIC DNA]</scope>
    <source>
        <strain evidence="5 6">10D</strain>
    </source>
</reference>
<dbReference type="OrthoDB" id="601405at2759"/>
<evidence type="ECO:0000313" key="5">
    <source>
        <dbReference type="EMBL" id="BAM79314.1"/>
    </source>
</evidence>
<protein>
    <submittedName>
        <fullName evidence="5">Similar to TBP-binding phosphoprotein DR1</fullName>
    </submittedName>
</protein>
<sequence length="245" mass="26503">MFPAPGSSAGGQSMEASLDEAGLPRKTVLACVQAVLQEGGLSSSAEQQPHSAPSVSSSPSRVEHAMVTEGRPRDAITVQNGAREHVKREASTEETQLGATSPATLQLTEETACSNMDAECSKDESSPQNGPEPALTLHPDARDLICACANTFVRSIAVEANKAKARDQKRTIFSKHILAALEQMGLEAYVPVLQPLLERVEDEQVERQRRKTGRARFEHTGLSIEELKRQQAELLAAAREQALWP</sequence>
<dbReference type="PANTHER" id="PTHR46138">
    <property type="entry name" value="PROTEIN DR1"/>
    <property type="match status" value="1"/>
</dbReference>
<keyword evidence="2" id="KW-0539">Nucleus</keyword>
<dbReference type="AlphaFoldDB" id="M1V6Z4"/>
<feature type="compositionally biased region" description="Basic and acidic residues" evidence="3">
    <location>
        <begin position="61"/>
        <end position="74"/>
    </location>
</feature>
<evidence type="ECO:0000256" key="1">
    <source>
        <dbReference type="ARBA" id="ARBA00004123"/>
    </source>
</evidence>
<reference evidence="5 6" key="2">
    <citation type="journal article" date="2007" name="BMC Biol.">
        <title>A 100%-complete sequence reveals unusually simple genomic features in the hot-spring red alga Cyanidioschyzon merolae.</title>
        <authorList>
            <person name="Nozaki H."/>
            <person name="Takano H."/>
            <person name="Misumi O."/>
            <person name="Terasawa K."/>
            <person name="Matsuzaki M."/>
            <person name="Maruyama S."/>
            <person name="Nishida K."/>
            <person name="Yagisawa F."/>
            <person name="Yoshida Y."/>
            <person name="Fujiwara T."/>
            <person name="Takio S."/>
            <person name="Tamura K."/>
            <person name="Chung S.J."/>
            <person name="Nakamura S."/>
            <person name="Kuroiwa H."/>
            <person name="Tanaka K."/>
            <person name="Sato N."/>
            <person name="Kuroiwa T."/>
        </authorList>
    </citation>
    <scope>NUCLEOTIDE SEQUENCE [LARGE SCALE GENOMIC DNA]</scope>
    <source>
        <strain evidence="5 6">10D</strain>
    </source>
</reference>
<dbReference type="EMBL" id="AP006487">
    <property type="protein sequence ID" value="BAM79314.1"/>
    <property type="molecule type" value="Genomic_DNA"/>
</dbReference>
<feature type="domain" description="Transcription factor CBF/NF-Y/archaeal histone" evidence="4">
    <location>
        <begin position="137"/>
        <end position="181"/>
    </location>
</feature>
<dbReference type="GO" id="GO:0046982">
    <property type="term" value="F:protein heterodimerization activity"/>
    <property type="evidence" value="ECO:0007669"/>
    <property type="project" value="InterPro"/>
</dbReference>
<dbReference type="InterPro" id="IPR009072">
    <property type="entry name" value="Histone-fold"/>
</dbReference>
<dbReference type="Gene3D" id="1.10.20.10">
    <property type="entry name" value="Histone, subunit A"/>
    <property type="match status" value="1"/>
</dbReference>
<dbReference type="Gramene" id="CME089CT">
    <property type="protein sequence ID" value="CME089CT"/>
    <property type="gene ID" value="CME089C"/>
</dbReference>
<evidence type="ECO:0000256" key="3">
    <source>
        <dbReference type="SAM" id="MobiDB-lite"/>
    </source>
</evidence>
<feature type="compositionally biased region" description="Low complexity" evidence="3">
    <location>
        <begin position="49"/>
        <end position="60"/>
    </location>
</feature>